<dbReference type="Pfam" id="PF01825">
    <property type="entry name" value="GPS"/>
    <property type="match status" value="1"/>
</dbReference>
<keyword evidence="2" id="KW-1003">Cell membrane</keyword>
<keyword evidence="6" id="KW-1133">Transmembrane helix</keyword>
<comment type="caution">
    <text evidence="10">Lacks conserved residue(s) required for the propagation of feature annotation.</text>
</comment>
<dbReference type="GO" id="GO:0005886">
    <property type="term" value="C:plasma membrane"/>
    <property type="evidence" value="ECO:0007669"/>
    <property type="project" value="UniProtKB-SubCell"/>
</dbReference>
<keyword evidence="10" id="KW-0245">EGF-like domain</keyword>
<evidence type="ECO:0000259" key="11">
    <source>
        <dbReference type="PROSITE" id="PS50026"/>
    </source>
</evidence>
<evidence type="ECO:0000256" key="5">
    <source>
        <dbReference type="ARBA" id="ARBA00022737"/>
    </source>
</evidence>
<evidence type="ECO:0000256" key="8">
    <source>
        <dbReference type="ARBA" id="ARBA00023157"/>
    </source>
</evidence>
<dbReference type="InterPro" id="IPR001881">
    <property type="entry name" value="EGF-like_Ca-bd_dom"/>
</dbReference>
<dbReference type="OrthoDB" id="430340at2759"/>
<dbReference type="InterPro" id="IPR000152">
    <property type="entry name" value="EGF-type_Asp/Asn_hydroxyl_site"/>
</dbReference>
<dbReference type="Gene3D" id="2.10.25.10">
    <property type="entry name" value="Laminin"/>
    <property type="match status" value="2"/>
</dbReference>
<proteinExistence type="predicted"/>
<evidence type="ECO:0000313" key="13">
    <source>
        <dbReference type="Proteomes" id="UP000230750"/>
    </source>
</evidence>
<dbReference type="Pfam" id="PF00008">
    <property type="entry name" value="EGF"/>
    <property type="match status" value="2"/>
</dbReference>
<keyword evidence="5" id="KW-0677">Repeat</keyword>
<evidence type="ECO:0000256" key="6">
    <source>
        <dbReference type="ARBA" id="ARBA00022989"/>
    </source>
</evidence>
<dbReference type="STRING" id="307972.A0A2G8L2R9"/>
<dbReference type="PROSITE" id="PS00022">
    <property type="entry name" value="EGF_1"/>
    <property type="match status" value="2"/>
</dbReference>
<dbReference type="Gene3D" id="2.60.220.50">
    <property type="match status" value="1"/>
</dbReference>
<evidence type="ECO:0000256" key="10">
    <source>
        <dbReference type="PROSITE-ProRule" id="PRU00076"/>
    </source>
</evidence>
<keyword evidence="3" id="KW-0812">Transmembrane</keyword>
<feature type="domain" description="EGF-like" evidence="11">
    <location>
        <begin position="1"/>
        <end position="27"/>
    </location>
</feature>
<evidence type="ECO:0000256" key="1">
    <source>
        <dbReference type="ARBA" id="ARBA00004236"/>
    </source>
</evidence>
<dbReference type="SMART" id="SM00303">
    <property type="entry name" value="GPS"/>
    <property type="match status" value="1"/>
</dbReference>
<dbReference type="PANTHER" id="PTHR47767">
    <property type="entry name" value="ADHESION G PROTEIN-COUPLED RECEPTOR G7"/>
    <property type="match status" value="1"/>
</dbReference>
<dbReference type="InterPro" id="IPR000742">
    <property type="entry name" value="EGF"/>
</dbReference>
<organism evidence="12 13">
    <name type="scientific">Stichopus japonicus</name>
    <name type="common">Sea cucumber</name>
    <dbReference type="NCBI Taxonomy" id="307972"/>
    <lineage>
        <taxon>Eukaryota</taxon>
        <taxon>Metazoa</taxon>
        <taxon>Echinodermata</taxon>
        <taxon>Eleutherozoa</taxon>
        <taxon>Echinozoa</taxon>
        <taxon>Holothuroidea</taxon>
        <taxon>Aspidochirotacea</taxon>
        <taxon>Aspidochirotida</taxon>
        <taxon>Stichopodidae</taxon>
        <taxon>Apostichopus</taxon>
    </lineage>
</organism>
<evidence type="ECO:0000313" key="12">
    <source>
        <dbReference type="EMBL" id="PIK54543.1"/>
    </source>
</evidence>
<dbReference type="PROSITE" id="PS01186">
    <property type="entry name" value="EGF_2"/>
    <property type="match status" value="2"/>
</dbReference>
<keyword evidence="13" id="KW-1185">Reference proteome</keyword>
<dbReference type="AlphaFoldDB" id="A0A2G8L2R9"/>
<evidence type="ECO:0000256" key="4">
    <source>
        <dbReference type="ARBA" id="ARBA00022729"/>
    </source>
</evidence>
<dbReference type="SMART" id="SM00181">
    <property type="entry name" value="EGF"/>
    <property type="match status" value="2"/>
</dbReference>
<dbReference type="Proteomes" id="UP000230750">
    <property type="component" value="Unassembled WGS sequence"/>
</dbReference>
<feature type="disulfide bond" evidence="10">
    <location>
        <begin position="17"/>
        <end position="26"/>
    </location>
</feature>
<accession>A0A2G8L2R9</accession>
<sequence length="421" mass="45467">MNGGTCIDSINMFLCTCPLGFEGVFCENDTNECYSDPCMNGGTCIDSIYMVLCACPLGFEGVFCENEKPAEEIQTILSEIAEDTGGVNTTDEEVKTSADAVQEATSDGKFLAEDPVRIEITVSALESVVGKGVSSIEVTEPVFRAVNNLIEVDGDARDNVMDVGGRIVAAVEKQVQNFQKNEGNFSQIYENIGVVSINVAPTNVGNNLNFAHVVEDGSTRTLTGGLTGGKNEIYGDTRDVPLEQVITSISVPSDVLKLLDGVEGKVPISFIIYESDTLFTPSKPTRKKVLSGDDDGEGYSNSSISERIDSHIITTIIATGDKDDDKDNGNIIDIALEYPIISKFLTMENLDEGEEKLDSSCVVWSYNEDTDEGFWSDKGCAMLKDESDLTVCSCKHIGSFAVLIVSQQNKKPSVKCSQQEC</sequence>
<feature type="domain" description="EGF-like" evidence="11">
    <location>
        <begin position="29"/>
        <end position="65"/>
    </location>
</feature>
<dbReference type="SMART" id="SM00179">
    <property type="entry name" value="EGF_CA"/>
    <property type="match status" value="2"/>
</dbReference>
<evidence type="ECO:0000256" key="3">
    <source>
        <dbReference type="ARBA" id="ARBA00022692"/>
    </source>
</evidence>
<keyword evidence="7" id="KW-0472">Membrane</keyword>
<comment type="subcellular location">
    <subcellularLocation>
        <location evidence="1">Cell membrane</location>
    </subcellularLocation>
</comment>
<name>A0A2G8L2R9_STIJA</name>
<feature type="disulfide bond" evidence="10">
    <location>
        <begin position="55"/>
        <end position="64"/>
    </location>
</feature>
<keyword evidence="8 10" id="KW-1015">Disulfide bond</keyword>
<evidence type="ECO:0000256" key="9">
    <source>
        <dbReference type="ARBA" id="ARBA00023180"/>
    </source>
</evidence>
<dbReference type="CDD" id="cd00054">
    <property type="entry name" value="EGF_CA"/>
    <property type="match status" value="2"/>
</dbReference>
<protein>
    <submittedName>
        <fullName evidence="12">Putative neurogenic locus notch-like protein 1</fullName>
    </submittedName>
</protein>
<dbReference type="InterPro" id="IPR053066">
    <property type="entry name" value="ADGR_G7"/>
</dbReference>
<gene>
    <name evidence="12" type="ORF">BSL78_08561</name>
</gene>
<evidence type="ECO:0000256" key="2">
    <source>
        <dbReference type="ARBA" id="ARBA00022475"/>
    </source>
</evidence>
<comment type="caution">
    <text evidence="12">The sequence shown here is derived from an EMBL/GenBank/DDBJ whole genome shotgun (WGS) entry which is preliminary data.</text>
</comment>
<dbReference type="PROSITE" id="PS50026">
    <property type="entry name" value="EGF_3"/>
    <property type="match status" value="2"/>
</dbReference>
<evidence type="ECO:0000256" key="7">
    <source>
        <dbReference type="ARBA" id="ARBA00023136"/>
    </source>
</evidence>
<dbReference type="InterPro" id="IPR000203">
    <property type="entry name" value="GPS"/>
</dbReference>
<keyword evidence="9" id="KW-0325">Glycoprotein</keyword>
<dbReference type="SUPFAM" id="SSF57196">
    <property type="entry name" value="EGF/Laminin"/>
    <property type="match status" value="2"/>
</dbReference>
<keyword evidence="4" id="KW-0732">Signal</keyword>
<dbReference type="PANTHER" id="PTHR47767:SF1">
    <property type="entry name" value="ADHESION G PROTEIN-COUPLED RECEPTOR G7"/>
    <property type="match status" value="1"/>
</dbReference>
<dbReference type="PROSITE" id="PS00010">
    <property type="entry name" value="ASX_HYDROXYL"/>
    <property type="match status" value="1"/>
</dbReference>
<dbReference type="InterPro" id="IPR046338">
    <property type="entry name" value="GAIN_dom_sf"/>
</dbReference>
<dbReference type="FunFam" id="2.10.25.10:FF:000472">
    <property type="entry name" value="Uncharacterized protein, isoform A"/>
    <property type="match status" value="1"/>
</dbReference>
<dbReference type="EMBL" id="MRZV01000245">
    <property type="protein sequence ID" value="PIK54543.1"/>
    <property type="molecule type" value="Genomic_DNA"/>
</dbReference>
<dbReference type="GO" id="GO:0005509">
    <property type="term" value="F:calcium ion binding"/>
    <property type="evidence" value="ECO:0007669"/>
    <property type="project" value="InterPro"/>
</dbReference>
<reference evidence="12 13" key="1">
    <citation type="journal article" date="2017" name="PLoS Biol.">
        <title>The sea cucumber genome provides insights into morphological evolution and visceral regeneration.</title>
        <authorList>
            <person name="Zhang X."/>
            <person name="Sun L."/>
            <person name="Yuan J."/>
            <person name="Sun Y."/>
            <person name="Gao Y."/>
            <person name="Zhang L."/>
            <person name="Li S."/>
            <person name="Dai H."/>
            <person name="Hamel J.F."/>
            <person name="Liu C."/>
            <person name="Yu Y."/>
            <person name="Liu S."/>
            <person name="Lin W."/>
            <person name="Guo K."/>
            <person name="Jin S."/>
            <person name="Xu P."/>
            <person name="Storey K.B."/>
            <person name="Huan P."/>
            <person name="Zhang T."/>
            <person name="Zhou Y."/>
            <person name="Zhang J."/>
            <person name="Lin C."/>
            <person name="Li X."/>
            <person name="Xing L."/>
            <person name="Huo D."/>
            <person name="Sun M."/>
            <person name="Wang L."/>
            <person name="Mercier A."/>
            <person name="Li F."/>
            <person name="Yang H."/>
            <person name="Xiang J."/>
        </authorList>
    </citation>
    <scope>NUCLEOTIDE SEQUENCE [LARGE SCALE GENOMIC DNA]</scope>
    <source>
        <strain evidence="12">Shaxun</strain>
        <tissue evidence="12">Muscle</tissue>
    </source>
</reference>